<feature type="binding site" evidence="8">
    <location>
        <position position="84"/>
    </location>
    <ligand>
        <name>NADP(+)</name>
        <dbReference type="ChEBI" id="CHEBI:58349"/>
    </ligand>
</feature>
<organism evidence="12 13">
    <name type="scientific">Aquifex aeolicus</name>
    <dbReference type="NCBI Taxonomy" id="63363"/>
    <lineage>
        <taxon>Bacteria</taxon>
        <taxon>Pseudomonadati</taxon>
        <taxon>Aquificota</taxon>
        <taxon>Aquificia</taxon>
        <taxon>Aquificales</taxon>
        <taxon>Aquificaceae</taxon>
        <taxon>Aquifex</taxon>
    </lineage>
</organism>
<feature type="binding site" evidence="8">
    <location>
        <position position="109"/>
    </location>
    <ligand>
        <name>shikimate</name>
        <dbReference type="ChEBI" id="CHEBI:36208"/>
    </ligand>
</feature>
<dbReference type="InterPro" id="IPR022893">
    <property type="entry name" value="Shikimate_DH_fam"/>
</dbReference>
<gene>
    <name evidence="8 12" type="primary">aroE</name>
    <name evidence="12" type="ORF">EYH37_03400</name>
</gene>
<feature type="active site" description="Proton acceptor" evidence="8">
    <location>
        <position position="72"/>
    </location>
</feature>
<evidence type="ECO:0000256" key="6">
    <source>
        <dbReference type="ARBA" id="ARBA00023141"/>
    </source>
</evidence>
<keyword evidence="6 8" id="KW-0057">Aromatic amino acid biosynthesis</keyword>
<evidence type="ECO:0000256" key="5">
    <source>
        <dbReference type="ARBA" id="ARBA00023002"/>
    </source>
</evidence>
<dbReference type="PANTHER" id="PTHR21089">
    <property type="entry name" value="SHIKIMATE DEHYDROGENASE"/>
    <property type="match status" value="1"/>
</dbReference>
<comment type="similarity">
    <text evidence="8">Belongs to the shikimate dehydrogenase family.</text>
</comment>
<accession>A0A9D0YPY9</accession>
<dbReference type="GO" id="GO:0008652">
    <property type="term" value="P:amino acid biosynthetic process"/>
    <property type="evidence" value="ECO:0007669"/>
    <property type="project" value="UniProtKB-KW"/>
</dbReference>
<feature type="binding site" evidence="8">
    <location>
        <position position="243"/>
    </location>
    <ligand>
        <name>shikimate</name>
        <dbReference type="ChEBI" id="CHEBI:36208"/>
    </ligand>
</feature>
<comment type="function">
    <text evidence="8">Involved in the biosynthesis of the chorismate, which leads to the biosynthesis of aromatic amino acids. Catalyzes the reversible NADPH linked reduction of 3-dehydroshikimate (DHSA) to yield shikimate (SA).</text>
</comment>
<dbReference type="InterPro" id="IPR006151">
    <property type="entry name" value="Shikm_DH/Glu-tRNA_Rdtase"/>
</dbReference>
<dbReference type="AlphaFoldDB" id="A0A9D0YPY9"/>
<dbReference type="GO" id="GO:0004764">
    <property type="term" value="F:shikimate 3-dehydrogenase (NADP+) activity"/>
    <property type="evidence" value="ECO:0007669"/>
    <property type="project" value="UniProtKB-UniRule"/>
</dbReference>
<evidence type="ECO:0000256" key="7">
    <source>
        <dbReference type="ARBA" id="ARBA00049442"/>
    </source>
</evidence>
<comment type="pathway">
    <text evidence="1 8">Metabolic intermediate biosynthesis; chorismate biosynthesis; chorismate from D-erythrose 4-phosphate and phosphoenolpyruvate: step 4/7.</text>
</comment>
<evidence type="ECO:0000256" key="2">
    <source>
        <dbReference type="ARBA" id="ARBA00012962"/>
    </source>
</evidence>
<feature type="binding site" evidence="8">
    <location>
        <position position="236"/>
    </location>
    <ligand>
        <name>NADP(+)</name>
        <dbReference type="ChEBI" id="CHEBI:58349"/>
    </ligand>
</feature>
<reference evidence="12" key="1">
    <citation type="journal article" date="2020" name="ISME J.">
        <title>Gammaproteobacteria mediating utilization of methyl-, sulfur- and petroleum organic compounds in deep ocean hydrothermal plumes.</title>
        <authorList>
            <person name="Zhou Z."/>
            <person name="Liu Y."/>
            <person name="Pan J."/>
            <person name="Cron B.R."/>
            <person name="Toner B.M."/>
            <person name="Anantharaman K."/>
            <person name="Breier J.A."/>
            <person name="Dick G.J."/>
            <person name="Li M."/>
        </authorList>
    </citation>
    <scope>NUCLEOTIDE SEQUENCE</scope>
    <source>
        <strain evidence="12">SZUA-1501</strain>
    </source>
</reference>
<dbReference type="Gene3D" id="3.40.50.720">
    <property type="entry name" value="NAD(P)-binding Rossmann-like Domain"/>
    <property type="match status" value="1"/>
</dbReference>
<dbReference type="GO" id="GO:0019632">
    <property type="term" value="P:shikimate metabolic process"/>
    <property type="evidence" value="ECO:0007669"/>
    <property type="project" value="InterPro"/>
</dbReference>
<dbReference type="Gene3D" id="3.40.50.10860">
    <property type="entry name" value="Leucine Dehydrogenase, chain A, domain 1"/>
    <property type="match status" value="1"/>
</dbReference>
<feature type="binding site" evidence="8">
    <location>
        <begin position="20"/>
        <end position="22"/>
    </location>
    <ligand>
        <name>shikimate</name>
        <dbReference type="ChEBI" id="CHEBI:36208"/>
    </ligand>
</feature>
<sequence length="277" mass="30869">MEINGKTELYGVIGNPVKHSLSPVFQNVGFKSLGINAVYLPLEVSKERFEESVRGLLSLENLKGFNVTVPFKEGILKFGDLLSEDVKHIGSANTLKKTPEGRIEFYNTDWVGFLNALKELTDPAGKKVLVLGAGGTSRAVIYALKRVNAEVFLWNRTLSKAEKLAQSFGVKIIKNLNNIGVFEIIVNTTSVGLKEDDPPLFDYEKIQAHQVVYDVIYRQTPLVETALKKGAKAQNGLKMLLYQGVESFKIWTGKEPPIGTMWRALKRAFTENHARKS</sequence>
<evidence type="ECO:0000313" key="13">
    <source>
        <dbReference type="Proteomes" id="UP000606463"/>
    </source>
</evidence>
<comment type="subunit">
    <text evidence="8">Homodimer.</text>
</comment>
<dbReference type="GO" id="GO:0009073">
    <property type="term" value="P:aromatic amino acid family biosynthetic process"/>
    <property type="evidence" value="ECO:0007669"/>
    <property type="project" value="UniProtKB-KW"/>
</dbReference>
<keyword evidence="3 8" id="KW-0028">Amino-acid biosynthesis</keyword>
<evidence type="ECO:0000259" key="10">
    <source>
        <dbReference type="Pfam" id="PF08501"/>
    </source>
</evidence>
<keyword evidence="4 8" id="KW-0521">NADP</keyword>
<dbReference type="InterPro" id="IPR011342">
    <property type="entry name" value="Shikimate_DH"/>
</dbReference>
<dbReference type="InterPro" id="IPR041121">
    <property type="entry name" value="SDH_C"/>
</dbReference>
<dbReference type="HAMAP" id="MF_00222">
    <property type="entry name" value="Shikimate_DH_AroE"/>
    <property type="match status" value="1"/>
</dbReference>
<evidence type="ECO:0000256" key="4">
    <source>
        <dbReference type="ARBA" id="ARBA00022857"/>
    </source>
</evidence>
<feature type="binding site" evidence="8">
    <location>
        <position position="93"/>
    </location>
    <ligand>
        <name>shikimate</name>
        <dbReference type="ChEBI" id="CHEBI:36208"/>
    </ligand>
</feature>
<comment type="catalytic activity">
    <reaction evidence="7 8">
        <text>shikimate + NADP(+) = 3-dehydroshikimate + NADPH + H(+)</text>
        <dbReference type="Rhea" id="RHEA:17737"/>
        <dbReference type="ChEBI" id="CHEBI:15378"/>
        <dbReference type="ChEBI" id="CHEBI:16630"/>
        <dbReference type="ChEBI" id="CHEBI:36208"/>
        <dbReference type="ChEBI" id="CHEBI:57783"/>
        <dbReference type="ChEBI" id="CHEBI:58349"/>
        <dbReference type="EC" id="1.1.1.25"/>
    </reaction>
</comment>
<dbReference type="Proteomes" id="UP000606463">
    <property type="component" value="Unassembled WGS sequence"/>
</dbReference>
<dbReference type="GO" id="GO:0005829">
    <property type="term" value="C:cytosol"/>
    <property type="evidence" value="ECO:0007669"/>
    <property type="project" value="TreeGrafter"/>
</dbReference>
<proteinExistence type="inferred from homology"/>
<evidence type="ECO:0000256" key="1">
    <source>
        <dbReference type="ARBA" id="ARBA00004871"/>
    </source>
</evidence>
<evidence type="ECO:0000256" key="3">
    <source>
        <dbReference type="ARBA" id="ARBA00022605"/>
    </source>
</evidence>
<dbReference type="CDD" id="cd01065">
    <property type="entry name" value="NAD_bind_Shikimate_DH"/>
    <property type="match status" value="1"/>
</dbReference>
<feature type="domain" description="Shikimate dehydrogenase substrate binding N-terminal" evidence="10">
    <location>
        <begin position="12"/>
        <end position="95"/>
    </location>
</feature>
<comment type="caution">
    <text evidence="12">The sequence shown here is derived from an EMBL/GenBank/DDBJ whole genome shotgun (WGS) entry which is preliminary data.</text>
</comment>
<dbReference type="Pfam" id="PF18317">
    <property type="entry name" value="SDH_C"/>
    <property type="match status" value="1"/>
</dbReference>
<feature type="binding site" evidence="8">
    <location>
        <position position="217"/>
    </location>
    <ligand>
        <name>shikimate</name>
        <dbReference type="ChEBI" id="CHEBI:36208"/>
    </ligand>
</feature>
<dbReference type="SUPFAM" id="SSF53223">
    <property type="entry name" value="Aminoacid dehydrogenase-like, N-terminal domain"/>
    <property type="match status" value="1"/>
</dbReference>
<dbReference type="NCBIfam" id="TIGR00507">
    <property type="entry name" value="aroE"/>
    <property type="match status" value="1"/>
</dbReference>
<dbReference type="EMBL" id="DQVE01000036">
    <property type="protein sequence ID" value="HIP98398.1"/>
    <property type="molecule type" value="Genomic_DNA"/>
</dbReference>
<keyword evidence="5 8" id="KW-0560">Oxidoreductase</keyword>
<feature type="binding site" evidence="8">
    <location>
        <position position="215"/>
    </location>
    <ligand>
        <name>NADP(+)</name>
        <dbReference type="ChEBI" id="CHEBI:58349"/>
    </ligand>
</feature>
<dbReference type="Pfam" id="PF08501">
    <property type="entry name" value="Shikimate_dh_N"/>
    <property type="match status" value="1"/>
</dbReference>
<dbReference type="InterPro" id="IPR013708">
    <property type="entry name" value="Shikimate_DH-bd_N"/>
</dbReference>
<evidence type="ECO:0000256" key="8">
    <source>
        <dbReference type="HAMAP-Rule" id="MF_00222"/>
    </source>
</evidence>
<feature type="domain" description="SDH C-terminal" evidence="11">
    <location>
        <begin position="236"/>
        <end position="266"/>
    </location>
</feature>
<dbReference type="EC" id="1.1.1.25" evidence="2 8"/>
<evidence type="ECO:0000313" key="12">
    <source>
        <dbReference type="EMBL" id="HIP98398.1"/>
    </source>
</evidence>
<evidence type="ECO:0000259" key="9">
    <source>
        <dbReference type="Pfam" id="PF01488"/>
    </source>
</evidence>
<dbReference type="Pfam" id="PF01488">
    <property type="entry name" value="Shikimate_DH"/>
    <property type="match status" value="1"/>
</dbReference>
<feature type="binding site" evidence="8">
    <location>
        <position position="68"/>
    </location>
    <ligand>
        <name>shikimate</name>
        <dbReference type="ChEBI" id="CHEBI:36208"/>
    </ligand>
</feature>
<dbReference type="GO" id="GO:0050661">
    <property type="term" value="F:NADP binding"/>
    <property type="evidence" value="ECO:0007669"/>
    <property type="project" value="InterPro"/>
</dbReference>
<dbReference type="PANTHER" id="PTHR21089:SF1">
    <property type="entry name" value="BIFUNCTIONAL 3-DEHYDROQUINATE DEHYDRATASE_SHIKIMATE DEHYDROGENASE, CHLOROPLASTIC"/>
    <property type="match status" value="1"/>
</dbReference>
<comment type="caution">
    <text evidence="8">Lacks conserved residue(s) required for the propagation of feature annotation.</text>
</comment>
<dbReference type="SUPFAM" id="SSF51735">
    <property type="entry name" value="NAD(P)-binding Rossmann-fold domains"/>
    <property type="match status" value="1"/>
</dbReference>
<name>A0A9D0YPY9_AQUAO</name>
<dbReference type="InterPro" id="IPR046346">
    <property type="entry name" value="Aminoacid_DH-like_N_sf"/>
</dbReference>
<dbReference type="InterPro" id="IPR036291">
    <property type="entry name" value="NAD(P)-bd_dom_sf"/>
</dbReference>
<protein>
    <recommendedName>
        <fullName evidence="2 8">Shikimate dehydrogenase (NADP(+))</fullName>
        <shortName evidence="8">SDH</shortName>
        <ecNumber evidence="2 8">1.1.1.25</ecNumber>
    </recommendedName>
</protein>
<evidence type="ECO:0000259" key="11">
    <source>
        <dbReference type="Pfam" id="PF18317"/>
    </source>
</evidence>
<feature type="binding site" evidence="8">
    <location>
        <begin position="155"/>
        <end position="160"/>
    </location>
    <ligand>
        <name>NADP(+)</name>
        <dbReference type="ChEBI" id="CHEBI:58349"/>
    </ligand>
</feature>
<feature type="domain" description="Quinate/shikimate 5-dehydrogenase/glutamyl-tRNA reductase" evidence="9">
    <location>
        <begin position="117"/>
        <end position="179"/>
    </location>
</feature>
<dbReference type="GO" id="GO:0009423">
    <property type="term" value="P:chorismate biosynthetic process"/>
    <property type="evidence" value="ECO:0007669"/>
    <property type="project" value="UniProtKB-UniRule"/>
</dbReference>